<dbReference type="AlphaFoldDB" id="D4JVL8"/>
<dbReference type="BioCyc" id="ESIR657319:G136K-1796-MONOMER"/>
<gene>
    <name evidence="1" type="ORF">EUS_21210</name>
</gene>
<protein>
    <submittedName>
        <fullName evidence="1">Uncharacterized protein</fullName>
    </submittedName>
</protein>
<reference evidence="1 2" key="1">
    <citation type="submission" date="2010-03" db="EMBL/GenBank/DDBJ databases">
        <title>The genome sequence of Eubacterium siraeum 70/3.</title>
        <authorList>
            <consortium name="metaHIT consortium -- http://www.metahit.eu/"/>
            <person name="Pajon A."/>
            <person name="Turner K."/>
            <person name="Parkhill J."/>
            <person name="Duncan S."/>
            <person name="Flint H."/>
        </authorList>
    </citation>
    <scope>NUCLEOTIDE SEQUENCE [LARGE SCALE GENOMIC DNA]</scope>
    <source>
        <strain evidence="1 2">70/3</strain>
    </source>
</reference>
<dbReference type="EMBL" id="FP929044">
    <property type="protein sequence ID" value="CBK97137.1"/>
    <property type="molecule type" value="Genomic_DNA"/>
</dbReference>
<dbReference type="Proteomes" id="UP000008803">
    <property type="component" value="Chromosome"/>
</dbReference>
<sequence length="175" mass="19982">MIEQVALFENEPEDLDCKTTLENIIVTVSAKWKCSNGLFSIQENKSKDKLTGYSIYFEKCLFFKVNTKFTVISCNKRVYDTLEISPAGTKLLKSPQNFIQCTFHTQNEAVKAAELITDENVRIFEPTDHFGCCGLYLKCSDAKKCLHPDIIRSKSCYYKKNLESGKIFYGKNANI</sequence>
<evidence type="ECO:0000313" key="2">
    <source>
        <dbReference type="Proteomes" id="UP000008803"/>
    </source>
</evidence>
<dbReference type="HOGENOM" id="CLU_1649183_0_0_9"/>
<dbReference type="KEGG" id="esu:EUS_21210"/>
<name>D4JVL8_9FIRM</name>
<accession>D4JVL8</accession>
<reference evidence="1 2" key="2">
    <citation type="submission" date="2010-03" db="EMBL/GenBank/DDBJ databases">
        <authorList>
            <person name="Pajon A."/>
        </authorList>
    </citation>
    <scope>NUCLEOTIDE SEQUENCE [LARGE SCALE GENOMIC DNA]</scope>
    <source>
        <strain evidence="1 2">70/3</strain>
    </source>
</reference>
<evidence type="ECO:0000313" key="1">
    <source>
        <dbReference type="EMBL" id="CBK97137.1"/>
    </source>
</evidence>
<organism evidence="1 2">
    <name type="scientific">[Eubacterium] siraeum 70/3</name>
    <dbReference type="NCBI Taxonomy" id="657319"/>
    <lineage>
        <taxon>Bacteria</taxon>
        <taxon>Bacillati</taxon>
        <taxon>Bacillota</taxon>
        <taxon>Clostridia</taxon>
        <taxon>Eubacteriales</taxon>
        <taxon>Oscillospiraceae</taxon>
        <taxon>Oscillospiraceae incertae sedis</taxon>
    </lineage>
</organism>
<proteinExistence type="predicted"/>
<dbReference type="PATRIC" id="fig|657319.3.peg.2532"/>